<evidence type="ECO:0000256" key="3">
    <source>
        <dbReference type="ARBA" id="ARBA00022598"/>
    </source>
</evidence>
<sequence>MNTYIRSGIDLELYNKLIKEVKPIAQETTREEVISEIGSFSALFDFAALRFVVGVVDRKQILPNCSMMKVGDYIVGLESSGIHSNGFSLVRHIFKGLGINYNDSSPWNNQLWKEVLLEPTKIYVDSLLPIMPK</sequence>
<reference evidence="7" key="1">
    <citation type="submission" date="2020-07" db="EMBL/GenBank/DDBJ databases">
        <title>Multicomponent nature underlies the extraordinary mechanical properties of spider dragline silk.</title>
        <authorList>
            <person name="Kono N."/>
            <person name="Nakamura H."/>
            <person name="Mori M."/>
            <person name="Yoshida Y."/>
            <person name="Ohtoshi R."/>
            <person name="Malay A.D."/>
            <person name="Moran D.A.P."/>
            <person name="Tomita M."/>
            <person name="Numata K."/>
            <person name="Arakawa K."/>
        </authorList>
    </citation>
    <scope>NUCLEOTIDE SEQUENCE</scope>
</reference>
<dbReference type="InterPro" id="IPR004733">
    <property type="entry name" value="PurM_cligase"/>
</dbReference>
<dbReference type="Gene3D" id="3.30.1330.10">
    <property type="entry name" value="PurM-like, N-terminal domain"/>
    <property type="match status" value="1"/>
</dbReference>
<comment type="caution">
    <text evidence="7">The sequence shown here is derived from an EMBL/GenBank/DDBJ whole genome shotgun (WGS) entry which is preliminary data.</text>
</comment>
<name>A0A8X6G655_TRICU</name>
<dbReference type="EMBL" id="BMAO01004715">
    <property type="protein sequence ID" value="GFQ96458.1"/>
    <property type="molecule type" value="Genomic_DNA"/>
</dbReference>
<evidence type="ECO:0000256" key="2">
    <source>
        <dbReference type="ARBA" id="ARBA00013047"/>
    </source>
</evidence>
<dbReference type="GO" id="GO:0005524">
    <property type="term" value="F:ATP binding"/>
    <property type="evidence" value="ECO:0007669"/>
    <property type="project" value="UniProtKB-KW"/>
</dbReference>
<dbReference type="Pfam" id="PF02769">
    <property type="entry name" value="AIRS_C"/>
    <property type="match status" value="1"/>
</dbReference>
<keyword evidence="5" id="KW-0067">ATP-binding</keyword>
<evidence type="ECO:0000256" key="5">
    <source>
        <dbReference type="ARBA" id="ARBA00022840"/>
    </source>
</evidence>
<dbReference type="GO" id="GO:0046084">
    <property type="term" value="P:adenine biosynthetic process"/>
    <property type="evidence" value="ECO:0007669"/>
    <property type="project" value="TreeGrafter"/>
</dbReference>
<keyword evidence="4" id="KW-0547">Nucleotide-binding</keyword>
<dbReference type="InterPro" id="IPR036921">
    <property type="entry name" value="PurM-like_N_sf"/>
</dbReference>
<dbReference type="EC" id="6.3.3.1" evidence="2"/>
<dbReference type="GO" id="GO:0004641">
    <property type="term" value="F:phosphoribosylformylglycinamidine cyclo-ligase activity"/>
    <property type="evidence" value="ECO:0007669"/>
    <property type="project" value="UniProtKB-EC"/>
</dbReference>
<dbReference type="Gene3D" id="3.90.650.10">
    <property type="entry name" value="PurM-like C-terminal domain"/>
    <property type="match status" value="1"/>
</dbReference>
<dbReference type="OrthoDB" id="2018833at2759"/>
<dbReference type="GO" id="GO:0004637">
    <property type="term" value="F:phosphoribosylamine-glycine ligase activity"/>
    <property type="evidence" value="ECO:0007669"/>
    <property type="project" value="TreeGrafter"/>
</dbReference>
<dbReference type="Proteomes" id="UP000887116">
    <property type="component" value="Unassembled WGS sequence"/>
</dbReference>
<dbReference type="GO" id="GO:0005829">
    <property type="term" value="C:cytosol"/>
    <property type="evidence" value="ECO:0007669"/>
    <property type="project" value="TreeGrafter"/>
</dbReference>
<protein>
    <recommendedName>
        <fullName evidence="2">phosphoribosylformylglycinamidine cyclo-ligase</fullName>
        <ecNumber evidence="2">6.3.3.1</ecNumber>
    </recommendedName>
</protein>
<dbReference type="PANTHER" id="PTHR10520:SF12">
    <property type="entry name" value="TRIFUNCTIONAL PURINE BIOSYNTHETIC PROTEIN ADENOSINE-3"/>
    <property type="match status" value="1"/>
</dbReference>
<dbReference type="InterPro" id="IPR010918">
    <property type="entry name" value="PurM-like_C_dom"/>
</dbReference>
<keyword evidence="8" id="KW-1185">Reference proteome</keyword>
<evidence type="ECO:0000313" key="8">
    <source>
        <dbReference type="Proteomes" id="UP000887116"/>
    </source>
</evidence>
<accession>A0A8X6G655</accession>
<keyword evidence="3" id="KW-0436">Ligase</keyword>
<dbReference type="SUPFAM" id="SSF56042">
    <property type="entry name" value="PurM C-terminal domain-like"/>
    <property type="match status" value="1"/>
</dbReference>
<evidence type="ECO:0000256" key="1">
    <source>
        <dbReference type="ARBA" id="ARBA00004686"/>
    </source>
</evidence>
<organism evidence="7 8">
    <name type="scientific">Trichonephila clavata</name>
    <name type="common">Joro spider</name>
    <name type="synonym">Nephila clavata</name>
    <dbReference type="NCBI Taxonomy" id="2740835"/>
    <lineage>
        <taxon>Eukaryota</taxon>
        <taxon>Metazoa</taxon>
        <taxon>Ecdysozoa</taxon>
        <taxon>Arthropoda</taxon>
        <taxon>Chelicerata</taxon>
        <taxon>Arachnida</taxon>
        <taxon>Araneae</taxon>
        <taxon>Araneomorphae</taxon>
        <taxon>Entelegynae</taxon>
        <taxon>Araneoidea</taxon>
        <taxon>Nephilidae</taxon>
        <taxon>Trichonephila</taxon>
    </lineage>
</organism>
<evidence type="ECO:0000313" key="7">
    <source>
        <dbReference type="EMBL" id="GFQ96458.1"/>
    </source>
</evidence>
<evidence type="ECO:0000259" key="6">
    <source>
        <dbReference type="Pfam" id="PF02769"/>
    </source>
</evidence>
<feature type="domain" description="PurM-like C-terminal" evidence="6">
    <location>
        <begin position="69"/>
        <end position="129"/>
    </location>
</feature>
<dbReference type="GO" id="GO:0006189">
    <property type="term" value="P:'de novo' IMP biosynthetic process"/>
    <property type="evidence" value="ECO:0007669"/>
    <property type="project" value="InterPro"/>
</dbReference>
<dbReference type="AlphaFoldDB" id="A0A8X6G655"/>
<dbReference type="InterPro" id="IPR036676">
    <property type="entry name" value="PurM-like_C_sf"/>
</dbReference>
<evidence type="ECO:0000256" key="4">
    <source>
        <dbReference type="ARBA" id="ARBA00022741"/>
    </source>
</evidence>
<proteinExistence type="predicted"/>
<gene>
    <name evidence="7" type="ORF">TNCT_175541</name>
</gene>
<comment type="pathway">
    <text evidence="1">Purine metabolism; IMP biosynthesis via de novo pathway; 5-amino-1-(5-phospho-D-ribosyl)imidazole from N(2)-formyl-N(1)-(5-phospho-D-ribosyl)glycinamide: step 2/2.</text>
</comment>
<dbReference type="PANTHER" id="PTHR10520">
    <property type="entry name" value="TRIFUNCTIONAL PURINE BIOSYNTHETIC PROTEIN ADENOSINE-3-RELATED"/>
    <property type="match status" value="1"/>
</dbReference>